<accession>A0A8H3NH53</accession>
<protein>
    <submittedName>
        <fullName evidence="1">Uncharacterized protein</fullName>
    </submittedName>
</protein>
<comment type="caution">
    <text evidence="1">The sequence shown here is derived from an EMBL/GenBank/DDBJ whole genome shotgun (WGS) entry which is preliminary data.</text>
</comment>
<evidence type="ECO:0000313" key="1">
    <source>
        <dbReference type="EMBL" id="GFF34026.1"/>
    </source>
</evidence>
<evidence type="ECO:0000313" key="2">
    <source>
        <dbReference type="Proteomes" id="UP000465221"/>
    </source>
</evidence>
<dbReference type="EMBL" id="BLKC01000022">
    <property type="protein sequence ID" value="GFF34026.1"/>
    <property type="molecule type" value="Genomic_DNA"/>
</dbReference>
<organism evidence="1 2">
    <name type="scientific">Aspergillus udagawae</name>
    <dbReference type="NCBI Taxonomy" id="91492"/>
    <lineage>
        <taxon>Eukaryota</taxon>
        <taxon>Fungi</taxon>
        <taxon>Dikarya</taxon>
        <taxon>Ascomycota</taxon>
        <taxon>Pezizomycotina</taxon>
        <taxon>Eurotiomycetes</taxon>
        <taxon>Eurotiomycetidae</taxon>
        <taxon>Eurotiales</taxon>
        <taxon>Aspergillaceae</taxon>
        <taxon>Aspergillus</taxon>
        <taxon>Aspergillus subgen. Fumigati</taxon>
    </lineage>
</organism>
<reference evidence="1 2" key="1">
    <citation type="submission" date="2020-01" db="EMBL/GenBank/DDBJ databases">
        <title>Draft genome sequence of Aspergillus udagawae IFM 46972.</title>
        <authorList>
            <person name="Takahashi H."/>
            <person name="Yaguchi T."/>
        </authorList>
    </citation>
    <scope>NUCLEOTIDE SEQUENCE [LARGE SCALE GENOMIC DNA]</scope>
    <source>
        <strain evidence="1 2">IFM 46972</strain>
    </source>
</reference>
<name>A0A8H3NH53_9EURO</name>
<gene>
    <name evidence="1" type="ORF">IFM46972_04087</name>
</gene>
<dbReference type="AlphaFoldDB" id="A0A8H3NH53"/>
<sequence>MPMSAPIPPEEGVLAAQGGVDLCKPRLYSEGIRSLVAGSGIDVVLFRGEEDLACVVVWGPQRPGCGIGDIDQKLDGLAPDAKVPRGCRGLPVESDKVHQVQFVGWTPDHGWVVVECAEELLGEGVGSSWAGTRLRADNGAEWPPAGESAASVYLRDDEMEERRVMSVVDDMSAPGGIASAVAVEVRQGDVGMVVAGISVDGLQVELAAVGRAPARVTDALFGY</sequence>
<proteinExistence type="predicted"/>
<dbReference type="Proteomes" id="UP000465221">
    <property type="component" value="Unassembled WGS sequence"/>
</dbReference>